<feature type="non-terminal residue" evidence="3">
    <location>
        <position position="267"/>
    </location>
</feature>
<feature type="region of interest" description="Disordered" evidence="1">
    <location>
        <begin position="34"/>
        <end position="54"/>
    </location>
</feature>
<organism evidence="3">
    <name type="scientific">Arion vulgaris</name>
    <dbReference type="NCBI Taxonomy" id="1028688"/>
    <lineage>
        <taxon>Eukaryota</taxon>
        <taxon>Metazoa</taxon>
        <taxon>Spiralia</taxon>
        <taxon>Lophotrochozoa</taxon>
        <taxon>Mollusca</taxon>
        <taxon>Gastropoda</taxon>
        <taxon>Heterobranchia</taxon>
        <taxon>Euthyneura</taxon>
        <taxon>Panpulmonata</taxon>
        <taxon>Eupulmonata</taxon>
        <taxon>Stylommatophora</taxon>
        <taxon>Helicina</taxon>
        <taxon>Arionoidea</taxon>
        <taxon>Arionidae</taxon>
        <taxon>Arion</taxon>
    </lineage>
</organism>
<dbReference type="EMBL" id="HACG01041303">
    <property type="protein sequence ID" value="CEK88168.1"/>
    <property type="molecule type" value="Transcribed_RNA"/>
</dbReference>
<feature type="non-terminal residue" evidence="3">
    <location>
        <position position="1"/>
    </location>
</feature>
<sequence>PDENIATVTHVAFEWSVMEDESSTSYIIASHLADDDNDEDSNVSVHAGNKSDTMPSLAEVGSDISLLTHSSEEERIIVFKTEPSSCSDMGGLEMDHFETTAEVDIASVNIMKTEDDGGALEEGGSESVEHMAPQQYIILTRTSDGSSDSVELTDGVPSKFIRFDGADGQTYVLAVADEVAEVITEPVKPTLQQMTSSKQNIKLSRKRPAGTSSSISAMSTASSRVKTSHNASVDGINQAWFTTRDDKNALHNEGHKWKQGQWTKEEV</sequence>
<feature type="compositionally biased region" description="Polar residues" evidence="1">
    <location>
        <begin position="193"/>
        <end position="202"/>
    </location>
</feature>
<reference evidence="3" key="1">
    <citation type="submission" date="2014-12" db="EMBL/GenBank/DDBJ databases">
        <title>Insight into the proteome of Arion vulgaris.</title>
        <authorList>
            <person name="Aradska J."/>
            <person name="Bulat T."/>
            <person name="Smidak R."/>
            <person name="Sarate P."/>
            <person name="Gangsoo J."/>
            <person name="Sialana F."/>
            <person name="Bilban M."/>
            <person name="Lubec G."/>
        </authorList>
    </citation>
    <scope>NUCLEOTIDE SEQUENCE</scope>
    <source>
        <tissue evidence="3">Skin</tissue>
    </source>
</reference>
<dbReference type="Pfam" id="PF20588">
    <property type="entry name" value="DMTF1_N"/>
    <property type="match status" value="1"/>
</dbReference>
<protein>
    <recommendedName>
        <fullName evidence="2">Cyclin-D-binding Myb-like transcription factor 1 N-terminal domain-containing protein</fullName>
    </recommendedName>
</protein>
<evidence type="ECO:0000313" key="3">
    <source>
        <dbReference type="EMBL" id="CEK88168.1"/>
    </source>
</evidence>
<feature type="compositionally biased region" description="Low complexity" evidence="1">
    <location>
        <begin position="211"/>
        <end position="223"/>
    </location>
</feature>
<accession>A0A0B7B555</accession>
<evidence type="ECO:0000256" key="1">
    <source>
        <dbReference type="SAM" id="MobiDB-lite"/>
    </source>
</evidence>
<feature type="domain" description="Cyclin-D-binding Myb-like transcription factor 1 N-terminal" evidence="2">
    <location>
        <begin position="214"/>
        <end position="262"/>
    </location>
</feature>
<proteinExistence type="predicted"/>
<dbReference type="AlphaFoldDB" id="A0A0B7B555"/>
<gene>
    <name evidence="3" type="primary">ORF163596</name>
</gene>
<dbReference type="InterPro" id="IPR046775">
    <property type="entry name" value="DMTF1_N"/>
</dbReference>
<feature type="region of interest" description="Disordered" evidence="1">
    <location>
        <begin position="193"/>
        <end position="230"/>
    </location>
</feature>
<name>A0A0B7B555_9EUPU</name>
<evidence type="ECO:0000259" key="2">
    <source>
        <dbReference type="Pfam" id="PF20588"/>
    </source>
</evidence>